<dbReference type="SMART" id="SM00710">
    <property type="entry name" value="PbH1"/>
    <property type="match status" value="7"/>
</dbReference>
<feature type="signal peptide" evidence="1">
    <location>
        <begin position="1"/>
        <end position="17"/>
    </location>
</feature>
<dbReference type="InterPro" id="IPR006626">
    <property type="entry name" value="PbH1"/>
</dbReference>
<feature type="chain" id="PRO_5046771082" description="T9SS type A sorting domain-containing protein" evidence="1">
    <location>
        <begin position="18"/>
        <end position="1150"/>
    </location>
</feature>
<protein>
    <recommendedName>
        <fullName evidence="4">T9SS type A sorting domain-containing protein</fullName>
    </recommendedName>
</protein>
<keyword evidence="1" id="KW-0732">Signal</keyword>
<evidence type="ECO:0000313" key="2">
    <source>
        <dbReference type="EMBL" id="GAA3984214.1"/>
    </source>
</evidence>
<reference evidence="3" key="1">
    <citation type="journal article" date="2019" name="Int. J. Syst. Evol. Microbiol.">
        <title>The Global Catalogue of Microorganisms (GCM) 10K type strain sequencing project: providing services to taxonomists for standard genome sequencing and annotation.</title>
        <authorList>
            <consortium name="The Broad Institute Genomics Platform"/>
            <consortium name="The Broad Institute Genome Sequencing Center for Infectious Disease"/>
            <person name="Wu L."/>
            <person name="Ma J."/>
        </authorList>
    </citation>
    <scope>NUCLEOTIDE SEQUENCE [LARGE SCALE GENOMIC DNA]</scope>
    <source>
        <strain evidence="3">JCM 17217</strain>
    </source>
</reference>
<organism evidence="2 3">
    <name type="scientific">Hymenobacter antarcticus</name>
    <dbReference type="NCBI Taxonomy" id="486270"/>
    <lineage>
        <taxon>Bacteria</taxon>
        <taxon>Pseudomonadati</taxon>
        <taxon>Bacteroidota</taxon>
        <taxon>Cytophagia</taxon>
        <taxon>Cytophagales</taxon>
        <taxon>Hymenobacteraceae</taxon>
        <taxon>Hymenobacter</taxon>
    </lineage>
</organism>
<sequence length="1150" mass="116854">MLILGLLIIVGSQRAGATTGIFHTAVTVANFVRAGNANAFATPAFEGAVLGLKGYSPGNPGLILEGAEVRTFKNGTSDVTGATLFYRVYLLGSTTRGSASPAYTAVNLPFGANLAAPGDQLWSLTGANINLSAGLTQQGTYVVEVFWRASTNEGDRFDSNGGNNFVATFGFTGSPLCGTYTVDNSLDASATNFTSFGTAFNSLNAAGIACGTTFNVRDNTIYPENNVQLNAVTGTSAAARVTFQRDNSTAAGANVRPVVRPLTNAGGGTQDAVIKLSGADFITFNGIDVSDTNSAGGTNAQKIEYGYALFRASPTDGCQSNIIRNCAVTLNKTNSNTVGIYGTNENISAVAQSAGATASGSNSGNEFDGNTITNSYWGISLLGGTSALPDLGNKIGSTLGNTISDIGGTVAATVHGIKADFQQDLRIEKNDIVIPTGTTGNTILHGISCGSSNAAGVLGSLVISNNTVRITSATTGPVYGIRQNGGSALGSVTITGNTVQNSLLSGVNTNAVTWILDASSNPTSPQTVTISGNQVTGNSTATTGIVYGISRTGVNASAVTIASNQITNNTKSGAGQFYGIQVANATPVTTPVVVSSNQITGNQITATSGTLFSANVNSGAVTFNANTIANNTIPNNTDAASVYGYFQNGTPSSETLTSNTITGLSVAGPGTGTANEVRGISTSPGSASPQTFTRNTVGALSIAGTNSGTVTGIYLLGGGGTGTSIARNKIYDLSAAGAGGAATGIAQTGGGTFTYANNLLGDFRAPAANASNAVNGLSLTGGTAANVYFNTVYLNAGSTGTNFGTSGMLVGAAAPVADLRNNLIVNLSTANGTGTTAALRRNGANTTNANFAATTDRNLYWAGTPSATNVIFTDGTVTAQDLAAYKLLLAPREANSLTENPPFLSTIGSSASFLKIDPTVATQVESRGRPVAGIADDFDGDTRNAVLPDLGADEGTFTRTAAPLPVELTAFEATRQGSTAALTWATASEQNNRGFEVQASADGRTFQALAFVAGAGAGSSSTPHRYAYTDREAGKTGLRYYRLRQVDTDGRASFSPVRTVAFGPETTLAVGAVPNPFEGELLIAAEARTAQAAPLTLFDAVGRVVLTRWLEVAAGPNRLPVAGLAGLPAGTYFGQLLLDGQLHHFKAIRK</sequence>
<comment type="caution">
    <text evidence="2">The sequence shown here is derived from an EMBL/GenBank/DDBJ whole genome shotgun (WGS) entry which is preliminary data.</text>
</comment>
<dbReference type="EMBL" id="BAABDI010000025">
    <property type="protein sequence ID" value="GAA3984214.1"/>
    <property type="molecule type" value="Genomic_DNA"/>
</dbReference>
<dbReference type="InterPro" id="IPR012334">
    <property type="entry name" value="Pectin_lyas_fold"/>
</dbReference>
<keyword evidence="3" id="KW-1185">Reference proteome</keyword>
<gene>
    <name evidence="2" type="ORF">GCM10022407_31600</name>
</gene>
<evidence type="ECO:0000313" key="3">
    <source>
        <dbReference type="Proteomes" id="UP001501556"/>
    </source>
</evidence>
<accession>A0ABP7QKR8</accession>
<evidence type="ECO:0008006" key="4">
    <source>
        <dbReference type="Google" id="ProtNLM"/>
    </source>
</evidence>
<dbReference type="Gene3D" id="2.160.20.10">
    <property type="entry name" value="Single-stranded right-handed beta-helix, Pectin lyase-like"/>
    <property type="match status" value="1"/>
</dbReference>
<evidence type="ECO:0000256" key="1">
    <source>
        <dbReference type="SAM" id="SignalP"/>
    </source>
</evidence>
<dbReference type="Proteomes" id="UP001501556">
    <property type="component" value="Unassembled WGS sequence"/>
</dbReference>
<name>A0ABP7QKR8_9BACT</name>
<proteinExistence type="predicted"/>